<accession>A0A2G9GGR0</accession>
<dbReference type="EMBL" id="NKXS01005133">
    <property type="protein sequence ID" value="PIN04477.1"/>
    <property type="molecule type" value="Genomic_DNA"/>
</dbReference>
<keyword evidence="2" id="KW-1185">Reference proteome</keyword>
<proteinExistence type="predicted"/>
<gene>
    <name evidence="1" type="ORF">CDL12_22988</name>
</gene>
<comment type="caution">
    <text evidence="1">The sequence shown here is derived from an EMBL/GenBank/DDBJ whole genome shotgun (WGS) entry which is preliminary data.</text>
</comment>
<sequence>MVDVPGLPYLTVMIEMFSLKHHELSNQGWSLKRALLPTPQNWGVWEETPVSLRIGTVNHCHRPLVWEHFISCPSNMVAIQSTTSLTYGVTCYSLCFQSALLGSLVSN</sequence>
<dbReference type="OrthoDB" id="1611972at2759"/>
<name>A0A2G9GGR0_9LAMI</name>
<protein>
    <submittedName>
        <fullName evidence="1">Uncharacterized protein</fullName>
    </submittedName>
</protein>
<evidence type="ECO:0000313" key="2">
    <source>
        <dbReference type="Proteomes" id="UP000231279"/>
    </source>
</evidence>
<dbReference type="AlphaFoldDB" id="A0A2G9GGR0"/>
<dbReference type="Proteomes" id="UP000231279">
    <property type="component" value="Unassembled WGS sequence"/>
</dbReference>
<evidence type="ECO:0000313" key="1">
    <source>
        <dbReference type="EMBL" id="PIN04477.1"/>
    </source>
</evidence>
<reference evidence="2" key="1">
    <citation type="journal article" date="2018" name="Gigascience">
        <title>Genome assembly of the Pink Ipe (Handroanthus impetiginosus, Bignoniaceae), a highly valued, ecologically keystone Neotropical timber forest tree.</title>
        <authorList>
            <person name="Silva-Junior O.B."/>
            <person name="Grattapaglia D."/>
            <person name="Novaes E."/>
            <person name="Collevatti R.G."/>
        </authorList>
    </citation>
    <scope>NUCLEOTIDE SEQUENCE [LARGE SCALE GENOMIC DNA]</scope>
    <source>
        <strain evidence="2">cv. UFG-1</strain>
    </source>
</reference>
<organism evidence="1 2">
    <name type="scientific">Handroanthus impetiginosus</name>
    <dbReference type="NCBI Taxonomy" id="429701"/>
    <lineage>
        <taxon>Eukaryota</taxon>
        <taxon>Viridiplantae</taxon>
        <taxon>Streptophyta</taxon>
        <taxon>Embryophyta</taxon>
        <taxon>Tracheophyta</taxon>
        <taxon>Spermatophyta</taxon>
        <taxon>Magnoliopsida</taxon>
        <taxon>eudicotyledons</taxon>
        <taxon>Gunneridae</taxon>
        <taxon>Pentapetalae</taxon>
        <taxon>asterids</taxon>
        <taxon>lamiids</taxon>
        <taxon>Lamiales</taxon>
        <taxon>Bignoniaceae</taxon>
        <taxon>Crescentiina</taxon>
        <taxon>Tabebuia alliance</taxon>
        <taxon>Handroanthus</taxon>
    </lineage>
</organism>